<evidence type="ECO:0000313" key="2">
    <source>
        <dbReference type="EMBL" id="RVW70500.1"/>
    </source>
</evidence>
<feature type="domain" description="Retrovirus-related Pol polyprotein from transposon TNT 1-94-like beta-barrel" evidence="1">
    <location>
        <begin position="143"/>
        <end position="177"/>
    </location>
</feature>
<protein>
    <recommendedName>
        <fullName evidence="1">Retrovirus-related Pol polyprotein from transposon TNT 1-94-like beta-barrel domain-containing protein</fullName>
    </recommendedName>
</protein>
<gene>
    <name evidence="2" type="ORF">CK203_056154</name>
</gene>
<proteinExistence type="predicted"/>
<comment type="caution">
    <text evidence="2">The sequence shown here is derived from an EMBL/GenBank/DDBJ whole genome shotgun (WGS) entry which is preliminary data.</text>
</comment>
<dbReference type="Pfam" id="PF22936">
    <property type="entry name" value="Pol_BBD"/>
    <property type="match status" value="1"/>
</dbReference>
<dbReference type="Proteomes" id="UP000288805">
    <property type="component" value="Unassembled WGS sequence"/>
</dbReference>
<dbReference type="EMBL" id="QGNW01000463">
    <property type="protein sequence ID" value="RVW70500.1"/>
    <property type="molecule type" value="Genomic_DNA"/>
</dbReference>
<organism evidence="2 3">
    <name type="scientific">Vitis vinifera</name>
    <name type="common">Grape</name>
    <dbReference type="NCBI Taxonomy" id="29760"/>
    <lineage>
        <taxon>Eukaryota</taxon>
        <taxon>Viridiplantae</taxon>
        <taxon>Streptophyta</taxon>
        <taxon>Embryophyta</taxon>
        <taxon>Tracheophyta</taxon>
        <taxon>Spermatophyta</taxon>
        <taxon>Magnoliopsida</taxon>
        <taxon>eudicotyledons</taxon>
        <taxon>Gunneridae</taxon>
        <taxon>Pentapetalae</taxon>
        <taxon>rosids</taxon>
        <taxon>Vitales</taxon>
        <taxon>Vitaceae</taxon>
        <taxon>Viteae</taxon>
        <taxon>Vitis</taxon>
    </lineage>
</organism>
<reference evidence="2 3" key="1">
    <citation type="journal article" date="2018" name="PLoS Genet.">
        <title>Population sequencing reveals clonal diversity and ancestral inbreeding in the grapevine cultivar Chardonnay.</title>
        <authorList>
            <person name="Roach M.J."/>
            <person name="Johnson D.L."/>
            <person name="Bohlmann J."/>
            <person name="van Vuuren H.J."/>
            <person name="Jones S.J."/>
            <person name="Pretorius I.S."/>
            <person name="Schmidt S.A."/>
            <person name="Borneman A.R."/>
        </authorList>
    </citation>
    <scope>NUCLEOTIDE SEQUENCE [LARGE SCALE GENOMIC DNA]</scope>
    <source>
        <strain evidence="3">cv. Chardonnay</strain>
        <tissue evidence="2">Leaf</tissue>
    </source>
</reference>
<dbReference type="InterPro" id="IPR054722">
    <property type="entry name" value="PolX-like_BBD"/>
</dbReference>
<evidence type="ECO:0000259" key="1">
    <source>
        <dbReference type="Pfam" id="PF22936"/>
    </source>
</evidence>
<name>A0A438GE90_VITVI</name>
<evidence type="ECO:0000313" key="3">
    <source>
        <dbReference type="Proteomes" id="UP000288805"/>
    </source>
</evidence>
<sequence length="180" mass="19349">MAVMSFLAGLPSEFETAKSQILSNSEIGSLQEVFNRILRTEGEEARLLIAITMIQATLFATTVMSRAIQEILQEITNHNQRNQIANVATASSTSSSSSDKTVMVLADGFAKFSQYQESLKISTSVTALVETGKTCLISSSNKWVIDSGATNHMIGNPKTFSSFQSHLAPSPVTIADGVNL</sequence>
<dbReference type="AlphaFoldDB" id="A0A438GE90"/>
<accession>A0A438GE90</accession>